<dbReference type="InterPro" id="IPR017441">
    <property type="entry name" value="Protein_kinase_ATP_BS"/>
</dbReference>
<feature type="non-terminal residue" evidence="10">
    <location>
        <position position="1"/>
    </location>
</feature>
<dbReference type="PROSITE" id="PS50011">
    <property type="entry name" value="PROTEIN_KINASE_DOM"/>
    <property type="match status" value="1"/>
</dbReference>
<dbReference type="AlphaFoldDB" id="A0A5D2TCF6"/>
<feature type="transmembrane region" description="Helical" evidence="8">
    <location>
        <begin position="367"/>
        <end position="388"/>
    </location>
</feature>
<evidence type="ECO:0000256" key="5">
    <source>
        <dbReference type="ARBA" id="ARBA00022989"/>
    </source>
</evidence>
<evidence type="ECO:0000256" key="4">
    <source>
        <dbReference type="ARBA" id="ARBA00022737"/>
    </source>
</evidence>
<dbReference type="Pfam" id="PF00069">
    <property type="entry name" value="Pkinase"/>
    <property type="match status" value="1"/>
</dbReference>
<dbReference type="GO" id="GO:0016020">
    <property type="term" value="C:membrane"/>
    <property type="evidence" value="ECO:0007669"/>
    <property type="project" value="UniProtKB-SubCell"/>
</dbReference>
<dbReference type="EMBL" id="CM017658">
    <property type="protein sequence ID" value="TYI63011.1"/>
    <property type="molecule type" value="Genomic_DNA"/>
</dbReference>
<feature type="binding site" evidence="7">
    <location>
        <position position="449"/>
    </location>
    <ligand>
        <name>ATP</name>
        <dbReference type="ChEBI" id="CHEBI:30616"/>
    </ligand>
</feature>
<dbReference type="Gene3D" id="1.10.510.10">
    <property type="entry name" value="Transferase(Phosphotransferase) domain 1"/>
    <property type="match status" value="1"/>
</dbReference>
<dbReference type="GO" id="GO:0004672">
    <property type="term" value="F:protein kinase activity"/>
    <property type="evidence" value="ECO:0007669"/>
    <property type="project" value="InterPro"/>
</dbReference>
<dbReference type="Pfam" id="PF13855">
    <property type="entry name" value="LRR_8"/>
    <property type="match status" value="1"/>
</dbReference>
<dbReference type="GO" id="GO:0005524">
    <property type="term" value="F:ATP binding"/>
    <property type="evidence" value="ECO:0007669"/>
    <property type="project" value="UniProtKB-UniRule"/>
</dbReference>
<evidence type="ECO:0000256" key="1">
    <source>
        <dbReference type="ARBA" id="ARBA00004167"/>
    </source>
</evidence>
<dbReference type="PROSITE" id="PS00107">
    <property type="entry name" value="PROTEIN_KINASE_ATP"/>
    <property type="match status" value="1"/>
</dbReference>
<comment type="subcellular location">
    <subcellularLocation>
        <location evidence="1">Membrane</location>
        <topology evidence="1">Single-pass membrane protein</topology>
    </subcellularLocation>
</comment>
<keyword evidence="3 8" id="KW-0812">Transmembrane</keyword>
<protein>
    <recommendedName>
        <fullName evidence="9">Protein kinase domain-containing protein</fullName>
    </recommendedName>
</protein>
<evidence type="ECO:0000313" key="11">
    <source>
        <dbReference type="Proteomes" id="UP000323597"/>
    </source>
</evidence>
<keyword evidence="7" id="KW-0067">ATP-binding</keyword>
<dbReference type="Pfam" id="PF00560">
    <property type="entry name" value="LRR_1"/>
    <property type="match status" value="3"/>
</dbReference>
<keyword evidence="7" id="KW-0547">Nucleotide-binding</keyword>
<feature type="domain" description="Protein kinase" evidence="9">
    <location>
        <begin position="420"/>
        <end position="640"/>
    </location>
</feature>
<name>A0A5D2TCF6_GOSMU</name>
<keyword evidence="4" id="KW-0677">Repeat</keyword>
<evidence type="ECO:0000313" key="10">
    <source>
        <dbReference type="EMBL" id="TYI63011.1"/>
    </source>
</evidence>
<sequence>QIPISITNASNLDVLQFNDNRLSGKVPSLEKLDKLSTLQLAVNDLGHGREGDLNFLCTLVNNTKLEFLFISDNNFGGVFPKCVSNFSNTLLRLEIDENKIMGRIPDGIGNLVNLEVLFASENQMSGPIPFEIGRLQKLNKFFAHINFLSGAIPHSIGNLSALTIVGLDFNNLQGNIPPSIGKCQSLLGLSVSYNNLSGPIPPQLLGVSSMSIILDLSSNHLTGELPVAVENLKNLGQLYVSQNRLSGLLPKTLGSCASLEKLYLDGNLFEGPIPSSLSSLRGLEALDVSNNNLSGEILEFLVRFGALRYLNLSFNNFEGVIPSGGIFKNASATFVEGNSKICGGIPELHMLRCNLKTSSNNSLRLKVAIIVVTLGVTLAFTCVLILWIGKKKEKQATTTSVENSVLQLSYQSIVRATDGFSTQNLVGSGSFGSVYKGVLEASGAVIAVKVLNLLNRGASRSFLAECEALKNIRHRNLVKVLTAISGVDYQGTDFKALVYEFMENGSLEDWLHPLIGMNGPETVRNLNFFQRVSVAIDVAHALQYLYHHYEEPIIHCHLKPSNILLDEEMVGHISDFGLAKILSTDRLNYSANKSSSLGFRGTIGYAPPEYGMGSELSTKGDVYSYGILLLEMFTGKRPTN</sequence>
<dbReference type="InterPro" id="IPR001611">
    <property type="entry name" value="Leu-rich_rpt"/>
</dbReference>
<keyword evidence="11" id="KW-1185">Reference proteome</keyword>
<dbReference type="Gene3D" id="3.80.10.10">
    <property type="entry name" value="Ribonuclease Inhibitor"/>
    <property type="match status" value="1"/>
</dbReference>
<dbReference type="FunFam" id="3.30.200.20:FF:000432">
    <property type="entry name" value="LRR receptor-like serine/threonine-protein kinase EFR"/>
    <property type="match status" value="1"/>
</dbReference>
<dbReference type="SUPFAM" id="SSF52058">
    <property type="entry name" value="L domain-like"/>
    <property type="match status" value="2"/>
</dbReference>
<dbReference type="SUPFAM" id="SSF56112">
    <property type="entry name" value="Protein kinase-like (PK-like)"/>
    <property type="match status" value="1"/>
</dbReference>
<proteinExistence type="predicted"/>
<dbReference type="Proteomes" id="UP000323597">
    <property type="component" value="Chromosome D10"/>
</dbReference>
<keyword evidence="6 8" id="KW-0472">Membrane</keyword>
<evidence type="ECO:0000256" key="3">
    <source>
        <dbReference type="ARBA" id="ARBA00022692"/>
    </source>
</evidence>
<dbReference type="InterPro" id="IPR032675">
    <property type="entry name" value="LRR_dom_sf"/>
</dbReference>
<accession>A0A5D2TCF6</accession>
<evidence type="ECO:0000256" key="2">
    <source>
        <dbReference type="ARBA" id="ARBA00022614"/>
    </source>
</evidence>
<dbReference type="PANTHER" id="PTHR27008">
    <property type="entry name" value="OS04G0122200 PROTEIN"/>
    <property type="match status" value="1"/>
</dbReference>
<dbReference type="InterPro" id="IPR011009">
    <property type="entry name" value="Kinase-like_dom_sf"/>
</dbReference>
<keyword evidence="2" id="KW-0433">Leucine-rich repeat</keyword>
<evidence type="ECO:0000256" key="7">
    <source>
        <dbReference type="PROSITE-ProRule" id="PRU10141"/>
    </source>
</evidence>
<gene>
    <name evidence="10" type="ORF">E1A91_D10G290600v1</name>
</gene>
<dbReference type="InterPro" id="IPR000719">
    <property type="entry name" value="Prot_kinase_dom"/>
</dbReference>
<evidence type="ECO:0000259" key="9">
    <source>
        <dbReference type="PROSITE" id="PS50011"/>
    </source>
</evidence>
<evidence type="ECO:0000256" key="6">
    <source>
        <dbReference type="ARBA" id="ARBA00023136"/>
    </source>
</evidence>
<evidence type="ECO:0000256" key="8">
    <source>
        <dbReference type="SAM" id="Phobius"/>
    </source>
</evidence>
<organism evidence="10 11">
    <name type="scientific">Gossypium mustelinum</name>
    <name type="common">Cotton</name>
    <name type="synonym">Gossypium caicoense</name>
    <dbReference type="NCBI Taxonomy" id="34275"/>
    <lineage>
        <taxon>Eukaryota</taxon>
        <taxon>Viridiplantae</taxon>
        <taxon>Streptophyta</taxon>
        <taxon>Embryophyta</taxon>
        <taxon>Tracheophyta</taxon>
        <taxon>Spermatophyta</taxon>
        <taxon>Magnoliopsida</taxon>
        <taxon>eudicotyledons</taxon>
        <taxon>Gunneridae</taxon>
        <taxon>Pentapetalae</taxon>
        <taxon>rosids</taxon>
        <taxon>malvids</taxon>
        <taxon>Malvales</taxon>
        <taxon>Malvaceae</taxon>
        <taxon>Malvoideae</taxon>
        <taxon>Gossypium</taxon>
    </lineage>
</organism>
<dbReference type="PANTHER" id="PTHR27008:SF610">
    <property type="entry name" value="SERINE-THREONINE_TYROSINE-PROTEIN KINASE CATALYTIC DOMAIN-CONTAINING PROTEIN"/>
    <property type="match status" value="1"/>
</dbReference>
<keyword evidence="5 8" id="KW-1133">Transmembrane helix</keyword>
<dbReference type="InterPro" id="IPR051809">
    <property type="entry name" value="Plant_receptor-like_S/T_kinase"/>
</dbReference>
<reference evidence="10 11" key="1">
    <citation type="submission" date="2019-07" db="EMBL/GenBank/DDBJ databases">
        <title>WGS assembly of Gossypium mustelinum.</title>
        <authorList>
            <person name="Chen Z.J."/>
            <person name="Sreedasyam A."/>
            <person name="Ando A."/>
            <person name="Song Q."/>
            <person name="De L."/>
            <person name="Hulse-Kemp A."/>
            <person name="Ding M."/>
            <person name="Ye W."/>
            <person name="Kirkbride R."/>
            <person name="Jenkins J."/>
            <person name="Plott C."/>
            <person name="Lovell J."/>
            <person name="Lin Y.-M."/>
            <person name="Vaughn R."/>
            <person name="Liu B."/>
            <person name="Li W."/>
            <person name="Simpson S."/>
            <person name="Scheffler B."/>
            <person name="Saski C."/>
            <person name="Grover C."/>
            <person name="Hu G."/>
            <person name="Conover J."/>
            <person name="Carlson J."/>
            <person name="Shu S."/>
            <person name="Boston L."/>
            <person name="Williams M."/>
            <person name="Peterson D."/>
            <person name="Mcgee K."/>
            <person name="Jones D."/>
            <person name="Wendel J."/>
            <person name="Stelly D."/>
            <person name="Grimwood J."/>
            <person name="Schmutz J."/>
        </authorList>
    </citation>
    <scope>NUCLEOTIDE SEQUENCE [LARGE SCALE GENOMIC DNA]</scope>
    <source>
        <strain evidence="10">1408120.09</strain>
    </source>
</reference>
<dbReference type="Gene3D" id="3.30.200.20">
    <property type="entry name" value="Phosphorylase Kinase, domain 1"/>
    <property type="match status" value="1"/>
</dbReference>
<dbReference type="FunFam" id="3.80.10.10:FF:000095">
    <property type="entry name" value="LRR receptor-like serine/threonine-protein kinase GSO1"/>
    <property type="match status" value="1"/>
</dbReference>